<dbReference type="Gene3D" id="3.90.550.10">
    <property type="entry name" value="Spore Coat Polysaccharide Biosynthesis Protein SpsA, Chain A"/>
    <property type="match status" value="1"/>
</dbReference>
<dbReference type="CDD" id="cd04186">
    <property type="entry name" value="GT_2_like_c"/>
    <property type="match status" value="1"/>
</dbReference>
<comment type="similarity">
    <text evidence="1">Belongs to the glycosyltransferase 2 family.</text>
</comment>
<proteinExistence type="inferred from homology"/>
<protein>
    <submittedName>
        <fullName evidence="5">Glycosyltransferase family 2 protein</fullName>
        <ecNumber evidence="5">2.4.-.-</ecNumber>
    </submittedName>
</protein>
<accession>A0ABW7G4G6</accession>
<feature type="domain" description="Glycosyltransferase 2-like" evidence="4">
    <location>
        <begin position="16"/>
        <end position="148"/>
    </location>
</feature>
<evidence type="ECO:0000259" key="4">
    <source>
        <dbReference type="Pfam" id="PF00535"/>
    </source>
</evidence>
<dbReference type="GO" id="GO:0016757">
    <property type="term" value="F:glycosyltransferase activity"/>
    <property type="evidence" value="ECO:0007669"/>
    <property type="project" value="UniProtKB-KW"/>
</dbReference>
<sequence>MSAARFAIVILNWRGWRDTIACLASVQELSHESFCVIVVDNDSQDSSVAELEAWLRVSARLQWRGTVEGDVAQPSPLAHRDVLLIRAPTNGGFASGNNFGLRHALRWPTEACWLLNNDTEVDADALGALERRLNSGPQIGMVGSLLCYHDTPDVVQAVGGVQYQLWRAMGHQLGEGLRVNDPRVADLGAAQPTYIAGASMLVSRAFLDDVGLMDEANFLYFEEIDWAMRARGRWATAIAPDSIVRHKEGGSIGTSSRQVRSLLSQYYMTRGLLRFYGRHRPWLLGIALLRVCRELFRFLLMGERRHVVITAKAVLAAASGETGRRKGAFN</sequence>
<evidence type="ECO:0000256" key="3">
    <source>
        <dbReference type="ARBA" id="ARBA00022679"/>
    </source>
</evidence>
<evidence type="ECO:0000313" key="6">
    <source>
        <dbReference type="Proteomes" id="UP001606305"/>
    </source>
</evidence>
<dbReference type="RefSeq" id="WP_394487600.1">
    <property type="nucleotide sequence ID" value="NZ_JBIGIA010000005.1"/>
</dbReference>
<keyword evidence="6" id="KW-1185">Reference proteome</keyword>
<dbReference type="InterPro" id="IPR001173">
    <property type="entry name" value="Glyco_trans_2-like"/>
</dbReference>
<name>A0ABW7G4G6_9BURK</name>
<dbReference type="EC" id="2.4.-.-" evidence="5"/>
<reference evidence="5 6" key="1">
    <citation type="submission" date="2024-09" db="EMBL/GenBank/DDBJ databases">
        <title>Novel species of the genus Pelomonas and Roseateles isolated from streams.</title>
        <authorList>
            <person name="Lu H."/>
        </authorList>
    </citation>
    <scope>NUCLEOTIDE SEQUENCE [LARGE SCALE GENOMIC DNA]</scope>
    <source>
        <strain evidence="5 6">BYS96W</strain>
    </source>
</reference>
<keyword evidence="3 5" id="KW-0808">Transferase</keyword>
<keyword evidence="2 5" id="KW-0328">Glycosyltransferase</keyword>
<dbReference type="Proteomes" id="UP001606305">
    <property type="component" value="Unassembled WGS sequence"/>
</dbReference>
<evidence type="ECO:0000256" key="1">
    <source>
        <dbReference type="ARBA" id="ARBA00006739"/>
    </source>
</evidence>
<dbReference type="InterPro" id="IPR029044">
    <property type="entry name" value="Nucleotide-diphossugar_trans"/>
</dbReference>
<dbReference type="SUPFAM" id="SSF53448">
    <property type="entry name" value="Nucleotide-diphospho-sugar transferases"/>
    <property type="match status" value="1"/>
</dbReference>
<dbReference type="Pfam" id="PF00535">
    <property type="entry name" value="Glycos_transf_2"/>
    <property type="match status" value="1"/>
</dbReference>
<evidence type="ECO:0000313" key="5">
    <source>
        <dbReference type="EMBL" id="MFG6456823.1"/>
    </source>
</evidence>
<dbReference type="EMBL" id="JBIGIA010000005">
    <property type="protein sequence ID" value="MFG6456823.1"/>
    <property type="molecule type" value="Genomic_DNA"/>
</dbReference>
<gene>
    <name evidence="5" type="ORF">ACG00X_08250</name>
</gene>
<dbReference type="PANTHER" id="PTHR43179">
    <property type="entry name" value="RHAMNOSYLTRANSFERASE WBBL"/>
    <property type="match status" value="1"/>
</dbReference>
<evidence type="ECO:0000256" key="2">
    <source>
        <dbReference type="ARBA" id="ARBA00022676"/>
    </source>
</evidence>
<organism evidence="5 6">
    <name type="scientific">Pelomonas nitida</name>
    <dbReference type="NCBI Taxonomy" id="3299027"/>
    <lineage>
        <taxon>Bacteria</taxon>
        <taxon>Pseudomonadati</taxon>
        <taxon>Pseudomonadota</taxon>
        <taxon>Betaproteobacteria</taxon>
        <taxon>Burkholderiales</taxon>
        <taxon>Sphaerotilaceae</taxon>
        <taxon>Roseateles</taxon>
    </lineage>
</organism>
<comment type="caution">
    <text evidence="5">The sequence shown here is derived from an EMBL/GenBank/DDBJ whole genome shotgun (WGS) entry which is preliminary data.</text>
</comment>
<dbReference type="PANTHER" id="PTHR43179:SF12">
    <property type="entry name" value="GALACTOFURANOSYLTRANSFERASE GLFT2"/>
    <property type="match status" value="1"/>
</dbReference>